<gene>
    <name evidence="2" type="ORF">D0Y65_027161</name>
</gene>
<proteinExistence type="predicted"/>
<dbReference type="EMBL" id="QZWG01000010">
    <property type="protein sequence ID" value="RZB87410.1"/>
    <property type="molecule type" value="Genomic_DNA"/>
</dbReference>
<organism evidence="2 3">
    <name type="scientific">Glycine soja</name>
    <name type="common">Wild soybean</name>
    <dbReference type="NCBI Taxonomy" id="3848"/>
    <lineage>
        <taxon>Eukaryota</taxon>
        <taxon>Viridiplantae</taxon>
        <taxon>Streptophyta</taxon>
        <taxon>Embryophyta</taxon>
        <taxon>Tracheophyta</taxon>
        <taxon>Spermatophyta</taxon>
        <taxon>Magnoliopsida</taxon>
        <taxon>eudicotyledons</taxon>
        <taxon>Gunneridae</taxon>
        <taxon>Pentapetalae</taxon>
        <taxon>rosids</taxon>
        <taxon>fabids</taxon>
        <taxon>Fabales</taxon>
        <taxon>Fabaceae</taxon>
        <taxon>Papilionoideae</taxon>
        <taxon>50 kb inversion clade</taxon>
        <taxon>NPAAA clade</taxon>
        <taxon>indigoferoid/millettioid clade</taxon>
        <taxon>Phaseoleae</taxon>
        <taxon>Glycine</taxon>
        <taxon>Glycine subgen. Soja</taxon>
    </lineage>
</organism>
<evidence type="ECO:0000313" key="3">
    <source>
        <dbReference type="Proteomes" id="UP000289340"/>
    </source>
</evidence>
<accession>A0A445IMW0</accession>
<dbReference type="InterPro" id="IPR011146">
    <property type="entry name" value="HIT-like"/>
</dbReference>
<dbReference type="Proteomes" id="UP000289340">
    <property type="component" value="Chromosome 10"/>
</dbReference>
<name>A0A445IMW0_GLYSO</name>
<protein>
    <recommendedName>
        <fullName evidence="1">HIT domain-containing protein</fullName>
    </recommendedName>
</protein>
<dbReference type="SUPFAM" id="SSF54197">
    <property type="entry name" value="HIT-like"/>
    <property type="match status" value="1"/>
</dbReference>
<dbReference type="Gene3D" id="3.30.428.10">
    <property type="entry name" value="HIT-like"/>
    <property type="match status" value="1"/>
</dbReference>
<reference evidence="2 3" key="1">
    <citation type="submission" date="2018-09" db="EMBL/GenBank/DDBJ databases">
        <title>A high-quality reference genome of wild soybean provides a powerful tool to mine soybean genomes.</title>
        <authorList>
            <person name="Xie M."/>
            <person name="Chung C.Y.L."/>
            <person name="Li M.-W."/>
            <person name="Wong F.-L."/>
            <person name="Chan T.-F."/>
            <person name="Lam H.-M."/>
        </authorList>
    </citation>
    <scope>NUCLEOTIDE SEQUENCE [LARGE SCALE GENOMIC DNA]</scope>
    <source>
        <strain evidence="3">cv. W05</strain>
        <tissue evidence="2">Hypocotyl of etiolated seedlings</tissue>
    </source>
</reference>
<evidence type="ECO:0000259" key="1">
    <source>
        <dbReference type="Pfam" id="PF01230"/>
    </source>
</evidence>
<dbReference type="GO" id="GO:0047627">
    <property type="term" value="F:adenylylsulfatase activity"/>
    <property type="evidence" value="ECO:0007669"/>
    <property type="project" value="UniProtKB-ARBA"/>
</dbReference>
<dbReference type="Pfam" id="PF01230">
    <property type="entry name" value="HIT"/>
    <property type="match status" value="1"/>
</dbReference>
<comment type="caution">
    <text evidence="2">The sequence shown here is derived from an EMBL/GenBank/DDBJ whole genome shotgun (WGS) entry which is preliminary data.</text>
</comment>
<sequence length="104" mass="11228">MDLKADREGNICCALVCPAVVVCAVVLAFRDIDPQAPTHILIIPKVRDAWLIGLSKDLCIARDQGVQNILLQVDLESVIRSIEEGKVGCMSGASLVQAITKLMK</sequence>
<dbReference type="AlphaFoldDB" id="A0A445IMW0"/>
<feature type="domain" description="HIT" evidence="1">
    <location>
        <begin position="26"/>
        <end position="46"/>
    </location>
</feature>
<keyword evidence="3" id="KW-1185">Reference proteome</keyword>
<dbReference type="InterPro" id="IPR036265">
    <property type="entry name" value="HIT-like_sf"/>
</dbReference>
<evidence type="ECO:0000313" key="2">
    <source>
        <dbReference type="EMBL" id="RZB87410.1"/>
    </source>
</evidence>